<dbReference type="OMA" id="SSMHMLQ"/>
<keyword evidence="3" id="KW-1185">Reference proteome</keyword>
<evidence type="ECO:0000313" key="2">
    <source>
        <dbReference type="EMBL" id="EEQ34113.1"/>
    </source>
</evidence>
<dbReference type="GeneID" id="9228193"/>
<dbReference type="HOGENOM" id="CLU_2305419_0_0_1"/>
<evidence type="ECO:0000256" key="1">
    <source>
        <dbReference type="SAM" id="MobiDB-lite"/>
    </source>
</evidence>
<accession>C5FW29</accession>
<evidence type="ECO:0000313" key="3">
    <source>
        <dbReference type="Proteomes" id="UP000002035"/>
    </source>
</evidence>
<gene>
    <name evidence="2" type="ORF">MCYG_06932</name>
</gene>
<protein>
    <submittedName>
        <fullName evidence="2">Uncharacterized protein</fullName>
    </submittedName>
</protein>
<dbReference type="eggNOG" id="ENOG502T6GT">
    <property type="taxonomic scope" value="Eukaryota"/>
</dbReference>
<dbReference type="EMBL" id="DS995706">
    <property type="protein sequence ID" value="EEQ34113.1"/>
    <property type="molecule type" value="Genomic_DNA"/>
</dbReference>
<sequence>MAAAGATMAIGQRRLEQNRQERRRQRQKNQKAASQTSSPGAGVGQDRSSSDTKLDAGYLSSPDSGYDPDVSSDTETDQAHACMQFKGFSTRVGAEQSAPT</sequence>
<proteinExistence type="predicted"/>
<organism evidence="2 3">
    <name type="scientific">Arthroderma otae (strain ATCC MYA-4605 / CBS 113480)</name>
    <name type="common">Microsporum canis</name>
    <dbReference type="NCBI Taxonomy" id="554155"/>
    <lineage>
        <taxon>Eukaryota</taxon>
        <taxon>Fungi</taxon>
        <taxon>Dikarya</taxon>
        <taxon>Ascomycota</taxon>
        <taxon>Pezizomycotina</taxon>
        <taxon>Eurotiomycetes</taxon>
        <taxon>Eurotiomycetidae</taxon>
        <taxon>Onygenales</taxon>
        <taxon>Arthrodermataceae</taxon>
        <taxon>Microsporum</taxon>
    </lineage>
</organism>
<dbReference type="AlphaFoldDB" id="C5FW29"/>
<dbReference type="RefSeq" id="XP_002844968.1">
    <property type="nucleotide sequence ID" value="XM_002844922.1"/>
</dbReference>
<dbReference type="Proteomes" id="UP000002035">
    <property type="component" value="Unassembled WGS sequence"/>
</dbReference>
<name>C5FW29_ARTOC</name>
<reference evidence="3" key="1">
    <citation type="journal article" date="2012" name="MBio">
        <title>Comparative genome analysis of Trichophyton rubrum and related dermatophytes reveals candidate genes involved in infection.</title>
        <authorList>
            <person name="Martinez D.A."/>
            <person name="Oliver B.G."/>
            <person name="Graeser Y."/>
            <person name="Goldberg J.M."/>
            <person name="Li W."/>
            <person name="Martinez-Rossi N.M."/>
            <person name="Monod M."/>
            <person name="Shelest E."/>
            <person name="Barton R.C."/>
            <person name="Birch E."/>
            <person name="Brakhage A.A."/>
            <person name="Chen Z."/>
            <person name="Gurr S.J."/>
            <person name="Heiman D."/>
            <person name="Heitman J."/>
            <person name="Kosti I."/>
            <person name="Rossi A."/>
            <person name="Saif S."/>
            <person name="Samalova M."/>
            <person name="Saunders C.W."/>
            <person name="Shea T."/>
            <person name="Summerbell R.C."/>
            <person name="Xu J."/>
            <person name="Young S."/>
            <person name="Zeng Q."/>
            <person name="Birren B.W."/>
            <person name="Cuomo C.A."/>
            <person name="White T.C."/>
        </authorList>
    </citation>
    <scope>NUCLEOTIDE SEQUENCE [LARGE SCALE GENOMIC DNA]</scope>
    <source>
        <strain evidence="3">ATCC MYA-4605 / CBS 113480</strain>
    </source>
</reference>
<feature type="region of interest" description="Disordered" evidence="1">
    <location>
        <begin position="1"/>
        <end position="78"/>
    </location>
</feature>
<dbReference type="VEuPathDB" id="FungiDB:MCYG_06932"/>